<feature type="transmembrane region" description="Helical" evidence="7">
    <location>
        <begin position="252"/>
        <end position="271"/>
    </location>
</feature>
<protein>
    <recommendedName>
        <fullName evidence="8">Rhodopsin domain-containing protein</fullName>
    </recommendedName>
</protein>
<feature type="transmembrane region" description="Helical" evidence="7">
    <location>
        <begin position="210"/>
        <end position="232"/>
    </location>
</feature>
<feature type="compositionally biased region" description="Basic and acidic residues" evidence="6">
    <location>
        <begin position="395"/>
        <end position="410"/>
    </location>
</feature>
<feature type="compositionally biased region" description="Low complexity" evidence="6">
    <location>
        <begin position="419"/>
        <end position="435"/>
    </location>
</feature>
<comment type="similarity">
    <text evidence="5">Belongs to the SAT4 family.</text>
</comment>
<dbReference type="OrthoDB" id="3936451at2759"/>
<dbReference type="PANTHER" id="PTHR33048">
    <property type="entry name" value="PTH11-LIKE INTEGRAL MEMBRANE PROTEIN (AFU_ORTHOLOGUE AFUA_5G11245)"/>
    <property type="match status" value="1"/>
</dbReference>
<evidence type="ECO:0000313" key="10">
    <source>
        <dbReference type="Proteomes" id="UP000758603"/>
    </source>
</evidence>
<dbReference type="EMBL" id="JAGPXC010000004">
    <property type="protein sequence ID" value="KAH6653899.1"/>
    <property type="molecule type" value="Genomic_DNA"/>
</dbReference>
<evidence type="ECO:0000256" key="4">
    <source>
        <dbReference type="ARBA" id="ARBA00023136"/>
    </source>
</evidence>
<gene>
    <name evidence="9" type="ORF">BKA67DRAFT_263940</name>
</gene>
<evidence type="ECO:0000313" key="9">
    <source>
        <dbReference type="EMBL" id="KAH6653899.1"/>
    </source>
</evidence>
<comment type="subcellular location">
    <subcellularLocation>
        <location evidence="1">Membrane</location>
        <topology evidence="1">Multi-pass membrane protein</topology>
    </subcellularLocation>
</comment>
<keyword evidence="3 7" id="KW-1133">Transmembrane helix</keyword>
<keyword evidence="2 7" id="KW-0812">Transmembrane</keyword>
<dbReference type="PANTHER" id="PTHR33048:SF96">
    <property type="entry name" value="INTEGRAL MEMBRANE PROTEIN"/>
    <property type="match status" value="1"/>
</dbReference>
<name>A0A9P8ZXE0_9PEZI</name>
<organism evidence="9 10">
    <name type="scientific">Truncatella angustata</name>
    <dbReference type="NCBI Taxonomy" id="152316"/>
    <lineage>
        <taxon>Eukaryota</taxon>
        <taxon>Fungi</taxon>
        <taxon>Dikarya</taxon>
        <taxon>Ascomycota</taxon>
        <taxon>Pezizomycotina</taxon>
        <taxon>Sordariomycetes</taxon>
        <taxon>Xylariomycetidae</taxon>
        <taxon>Amphisphaeriales</taxon>
        <taxon>Sporocadaceae</taxon>
        <taxon>Truncatella</taxon>
    </lineage>
</organism>
<dbReference type="AlphaFoldDB" id="A0A9P8ZXE0"/>
<feature type="transmembrane region" description="Helical" evidence="7">
    <location>
        <begin position="176"/>
        <end position="198"/>
    </location>
</feature>
<comment type="caution">
    <text evidence="9">The sequence shown here is derived from an EMBL/GenBank/DDBJ whole genome shotgun (WGS) entry which is preliminary data.</text>
</comment>
<dbReference type="GO" id="GO:0016020">
    <property type="term" value="C:membrane"/>
    <property type="evidence" value="ECO:0007669"/>
    <property type="project" value="UniProtKB-SubCell"/>
</dbReference>
<feature type="region of interest" description="Disordered" evidence="6">
    <location>
        <begin position="357"/>
        <end position="435"/>
    </location>
</feature>
<feature type="transmembrane region" description="Helical" evidence="7">
    <location>
        <begin position="12"/>
        <end position="33"/>
    </location>
</feature>
<evidence type="ECO:0000259" key="8">
    <source>
        <dbReference type="Pfam" id="PF20684"/>
    </source>
</evidence>
<evidence type="ECO:0000256" key="3">
    <source>
        <dbReference type="ARBA" id="ARBA00022989"/>
    </source>
</evidence>
<dbReference type="GeneID" id="70124726"/>
<feature type="transmembrane region" description="Helical" evidence="7">
    <location>
        <begin position="123"/>
        <end position="143"/>
    </location>
</feature>
<dbReference type="RefSeq" id="XP_045958169.1">
    <property type="nucleotide sequence ID" value="XM_046095833.1"/>
</dbReference>
<proteinExistence type="inferred from homology"/>
<dbReference type="InterPro" id="IPR049326">
    <property type="entry name" value="Rhodopsin_dom_fungi"/>
</dbReference>
<accession>A0A9P8ZXE0</accession>
<sequence>MAIGDDDRGPEMFDVTVSLLAAATVSVVLRCYVRIFMLKSFRIEDWMALATLASFAFLCACVFLSVENGAGKHLLAVNFADLPNALMARWLGEIAYILTSVFLKFTVGIFLLRICSHRWQTTVIWAVLAIVSMFNIVYLFIAISQCQPVDYFWNRVSSLGAKGSCVSKELASGSTYAATAVNAFADWTLGLLPIALVWNLELNSRTKWSIAGILALGIIASTATIVRIPYVWQLTHSIDFLYVFTDFTIWSTVENGVGIIASSIATLRPLFRKALDMTVRRSTTTALPPPHHHIMLRRSSSTTARRSTNSVRSTAFHCRGLSYDYDIEKGVARPPPPPPHARKVVVSGEVSYIEKPMPAYVQPGEKGKGRQTSPQRATYDCQSSTNSGWSWNSRDPTRDSRISRNDKSVEEWVENWGNSARSSRSRLMSAKRTTW</sequence>
<dbReference type="Proteomes" id="UP000758603">
    <property type="component" value="Unassembled WGS sequence"/>
</dbReference>
<evidence type="ECO:0000256" key="1">
    <source>
        <dbReference type="ARBA" id="ARBA00004141"/>
    </source>
</evidence>
<feature type="transmembrane region" description="Helical" evidence="7">
    <location>
        <begin position="86"/>
        <end position="111"/>
    </location>
</feature>
<reference evidence="9" key="1">
    <citation type="journal article" date="2021" name="Nat. Commun.">
        <title>Genetic determinants of endophytism in the Arabidopsis root mycobiome.</title>
        <authorList>
            <person name="Mesny F."/>
            <person name="Miyauchi S."/>
            <person name="Thiergart T."/>
            <person name="Pickel B."/>
            <person name="Atanasova L."/>
            <person name="Karlsson M."/>
            <person name="Huettel B."/>
            <person name="Barry K.W."/>
            <person name="Haridas S."/>
            <person name="Chen C."/>
            <person name="Bauer D."/>
            <person name="Andreopoulos W."/>
            <person name="Pangilinan J."/>
            <person name="LaButti K."/>
            <person name="Riley R."/>
            <person name="Lipzen A."/>
            <person name="Clum A."/>
            <person name="Drula E."/>
            <person name="Henrissat B."/>
            <person name="Kohler A."/>
            <person name="Grigoriev I.V."/>
            <person name="Martin F.M."/>
            <person name="Hacquard S."/>
        </authorList>
    </citation>
    <scope>NUCLEOTIDE SEQUENCE</scope>
    <source>
        <strain evidence="9">MPI-SDFR-AT-0073</strain>
    </source>
</reference>
<feature type="transmembrane region" description="Helical" evidence="7">
    <location>
        <begin position="45"/>
        <end position="66"/>
    </location>
</feature>
<evidence type="ECO:0000256" key="2">
    <source>
        <dbReference type="ARBA" id="ARBA00022692"/>
    </source>
</evidence>
<evidence type="ECO:0000256" key="6">
    <source>
        <dbReference type="SAM" id="MobiDB-lite"/>
    </source>
</evidence>
<evidence type="ECO:0000256" key="7">
    <source>
        <dbReference type="SAM" id="Phobius"/>
    </source>
</evidence>
<evidence type="ECO:0000256" key="5">
    <source>
        <dbReference type="ARBA" id="ARBA00038359"/>
    </source>
</evidence>
<feature type="compositionally biased region" description="Polar residues" evidence="6">
    <location>
        <begin position="370"/>
        <end position="394"/>
    </location>
</feature>
<keyword evidence="10" id="KW-1185">Reference proteome</keyword>
<feature type="domain" description="Rhodopsin" evidence="8">
    <location>
        <begin position="29"/>
        <end position="273"/>
    </location>
</feature>
<keyword evidence="4 7" id="KW-0472">Membrane</keyword>
<dbReference type="InterPro" id="IPR052337">
    <property type="entry name" value="SAT4-like"/>
</dbReference>
<dbReference type="Pfam" id="PF20684">
    <property type="entry name" value="Fung_rhodopsin"/>
    <property type="match status" value="1"/>
</dbReference>